<evidence type="ECO:0000313" key="1">
    <source>
        <dbReference type="EMBL" id="CAJ2658053.1"/>
    </source>
</evidence>
<organism evidence="1 2">
    <name type="scientific">Trifolium pratense</name>
    <name type="common">Red clover</name>
    <dbReference type="NCBI Taxonomy" id="57577"/>
    <lineage>
        <taxon>Eukaryota</taxon>
        <taxon>Viridiplantae</taxon>
        <taxon>Streptophyta</taxon>
        <taxon>Embryophyta</taxon>
        <taxon>Tracheophyta</taxon>
        <taxon>Spermatophyta</taxon>
        <taxon>Magnoliopsida</taxon>
        <taxon>eudicotyledons</taxon>
        <taxon>Gunneridae</taxon>
        <taxon>Pentapetalae</taxon>
        <taxon>rosids</taxon>
        <taxon>fabids</taxon>
        <taxon>Fabales</taxon>
        <taxon>Fabaceae</taxon>
        <taxon>Papilionoideae</taxon>
        <taxon>50 kb inversion clade</taxon>
        <taxon>NPAAA clade</taxon>
        <taxon>Hologalegina</taxon>
        <taxon>IRL clade</taxon>
        <taxon>Trifolieae</taxon>
        <taxon>Trifolium</taxon>
    </lineage>
</organism>
<accession>A0ACB0KQA4</accession>
<gene>
    <name evidence="1" type="ORF">MILVUS5_LOCUS24504</name>
</gene>
<proteinExistence type="predicted"/>
<dbReference type="Proteomes" id="UP001177021">
    <property type="component" value="Unassembled WGS sequence"/>
</dbReference>
<reference evidence="1" key="1">
    <citation type="submission" date="2023-10" db="EMBL/GenBank/DDBJ databases">
        <authorList>
            <person name="Rodriguez Cubillos JULIANA M."/>
            <person name="De Vega J."/>
        </authorList>
    </citation>
    <scope>NUCLEOTIDE SEQUENCE</scope>
</reference>
<sequence>MAFSQQNSKGSSSSSSSKFKRVSSTFERSNFSKSFVLENSTMVETLVNGDDGDGSIINGVIGILSGYIGRYVKDDSFRKTIREKCISFLDRIRKRRRKDADDDADDDEIFVSIGFCMEKIDKLIEVYHQGTKKQVTMMKSLRNSIELLTKIASKSHLSSCAQLYLAIAYKLMKNDKVSSKFLLQVFCYSPNLARTYLLCDLWEHLFLPHLLHLKIWYTSEFEFLSNEVYGEKEKKIKVLNKVYNEKMDSGTYLFAMYYKQWLKVSGAGGPPLPIVPLPSRPSYRSSRRMSSDSTISNSSINPNLYKAVFGLKEEKQKPTCLGDKSGIMTLSKKLEIDKKFQGDDYKCSSVQKQDRFSFERSSSQIDKNQAQRLDYFKCLSCRFIPTETMSKINYIKSKNASLSVLSSDLVEAIRTICSSDILTECEFAIRVVTKAWLNSPGDPLIEEALTQTNVVEGILEVLYVSTEDEILELIISILAELMTRNDSIRQIILNSDPQLEVFVRLLRSTSLFLKASVLLYLSKPMAKQMISSEWVPLILRVLEFGDKLQTLFTVQCSPQVAAFYILDQLLNGFDEDKNLENARQVLSLGGLTLLMKRIEDGEMNERENSALIISCCVRAEGSCRSYLAENINKSSLLELIVLGWKQNSSGNALFVISELLSLDRRTKILKFLRGLNDGWSGLNTMHIFFTYLQKAPQEERPLVAVILLMLDLMEDNFKGSIYREEAIEAIVASLNCQICDDRVQQQSAKALLLLGGHFSYAGESLMEKLFLQKSGFQEFCLEDSFPPCKEIVAYDSIHKEEENESWQKKVAYVLFKSGNRKLLSALANSIANGIPCLARASLTTISWMCSYLHLVEDTKLTSMAFSIFTPHLLQSLNYDNDVEERVLASYSLLHLTKNSGCDSILPSLNKDSLKHLRNLSLVTWTANELISIFSKRSMQLNQ</sequence>
<evidence type="ECO:0000313" key="2">
    <source>
        <dbReference type="Proteomes" id="UP001177021"/>
    </source>
</evidence>
<dbReference type="EMBL" id="CASHSV030000311">
    <property type="protein sequence ID" value="CAJ2658053.1"/>
    <property type="molecule type" value="Genomic_DNA"/>
</dbReference>
<protein>
    <submittedName>
        <fullName evidence="1">Uncharacterized protein</fullName>
    </submittedName>
</protein>
<name>A0ACB0KQA4_TRIPR</name>
<comment type="caution">
    <text evidence="1">The sequence shown here is derived from an EMBL/GenBank/DDBJ whole genome shotgun (WGS) entry which is preliminary data.</text>
</comment>
<keyword evidence="2" id="KW-1185">Reference proteome</keyword>